<evidence type="ECO:0000256" key="2">
    <source>
        <dbReference type="ARBA" id="ARBA00023125"/>
    </source>
</evidence>
<evidence type="ECO:0000256" key="3">
    <source>
        <dbReference type="ARBA" id="ARBA00023163"/>
    </source>
</evidence>
<feature type="domain" description="HTH tetR-type" evidence="5">
    <location>
        <begin position="15"/>
        <end position="74"/>
    </location>
</feature>
<keyword evidence="1" id="KW-0805">Transcription regulation</keyword>
<dbReference type="Pfam" id="PF00440">
    <property type="entry name" value="TetR_N"/>
    <property type="match status" value="1"/>
</dbReference>
<dbReference type="Gene3D" id="1.10.357.10">
    <property type="entry name" value="Tetracycline Repressor, domain 2"/>
    <property type="match status" value="1"/>
</dbReference>
<evidence type="ECO:0000256" key="4">
    <source>
        <dbReference type="PROSITE-ProRule" id="PRU00335"/>
    </source>
</evidence>
<gene>
    <name evidence="6" type="ORF">ACFPFM_00990</name>
</gene>
<dbReference type="SUPFAM" id="SSF46689">
    <property type="entry name" value="Homeodomain-like"/>
    <property type="match status" value="1"/>
</dbReference>
<organism evidence="6 7">
    <name type="scientific">Saccharothrix xinjiangensis</name>
    <dbReference type="NCBI Taxonomy" id="204798"/>
    <lineage>
        <taxon>Bacteria</taxon>
        <taxon>Bacillati</taxon>
        <taxon>Actinomycetota</taxon>
        <taxon>Actinomycetes</taxon>
        <taxon>Pseudonocardiales</taxon>
        <taxon>Pseudonocardiaceae</taxon>
        <taxon>Saccharothrix</taxon>
    </lineage>
</organism>
<dbReference type="InterPro" id="IPR001647">
    <property type="entry name" value="HTH_TetR"/>
</dbReference>
<dbReference type="InterPro" id="IPR050109">
    <property type="entry name" value="HTH-type_TetR-like_transc_reg"/>
</dbReference>
<keyword evidence="3" id="KW-0804">Transcription</keyword>
<dbReference type="Proteomes" id="UP001595833">
    <property type="component" value="Unassembled WGS sequence"/>
</dbReference>
<protein>
    <submittedName>
        <fullName evidence="6">TetR/AcrR family transcriptional regulator</fullName>
    </submittedName>
</protein>
<dbReference type="PANTHER" id="PTHR30055">
    <property type="entry name" value="HTH-TYPE TRANSCRIPTIONAL REGULATOR RUTR"/>
    <property type="match status" value="1"/>
</dbReference>
<dbReference type="InterPro" id="IPR036271">
    <property type="entry name" value="Tet_transcr_reg_TetR-rel_C_sf"/>
</dbReference>
<feature type="DNA-binding region" description="H-T-H motif" evidence="4">
    <location>
        <begin position="37"/>
        <end position="56"/>
    </location>
</feature>
<keyword evidence="7" id="KW-1185">Reference proteome</keyword>
<dbReference type="RefSeq" id="WP_344034816.1">
    <property type="nucleotide sequence ID" value="NZ_BAAAKE010000002.1"/>
</dbReference>
<name>A0ABV9XQD3_9PSEU</name>
<dbReference type="Pfam" id="PF21597">
    <property type="entry name" value="TetR_C_43"/>
    <property type="match status" value="1"/>
</dbReference>
<evidence type="ECO:0000313" key="6">
    <source>
        <dbReference type="EMBL" id="MFC5052321.1"/>
    </source>
</evidence>
<proteinExistence type="predicted"/>
<evidence type="ECO:0000259" key="5">
    <source>
        <dbReference type="PROSITE" id="PS50977"/>
    </source>
</evidence>
<dbReference type="InterPro" id="IPR009057">
    <property type="entry name" value="Homeodomain-like_sf"/>
</dbReference>
<sequence length="217" mass="23882">MIPTGGTPRLRRDAQRNIERLKAAAIEVFRERGLSTPLEDIATRAGVSTGTLYNRFGSREALIDAVMPELVSVRLTHLLGRVREHTNPWRRFVAYVEGVAALQADEPALNDLISRRFPAAAELTRICDEALAEGARLVEDAKRHGSLRADFTIGDLGIALWCNGQLVRVTRTTAPDAWRRNIAIFLDGARAKAAHDLPVGPEALFAVQEAFTAQPPR</sequence>
<evidence type="ECO:0000256" key="1">
    <source>
        <dbReference type="ARBA" id="ARBA00023015"/>
    </source>
</evidence>
<dbReference type="EMBL" id="JBHSJB010000003">
    <property type="protein sequence ID" value="MFC5052321.1"/>
    <property type="molecule type" value="Genomic_DNA"/>
</dbReference>
<dbReference type="PRINTS" id="PR00455">
    <property type="entry name" value="HTHTETR"/>
</dbReference>
<keyword evidence="2 4" id="KW-0238">DNA-binding</keyword>
<dbReference type="SUPFAM" id="SSF48498">
    <property type="entry name" value="Tetracyclin repressor-like, C-terminal domain"/>
    <property type="match status" value="1"/>
</dbReference>
<dbReference type="InterPro" id="IPR049445">
    <property type="entry name" value="TetR_SbtR-like_C"/>
</dbReference>
<dbReference type="PANTHER" id="PTHR30055:SF234">
    <property type="entry name" value="HTH-TYPE TRANSCRIPTIONAL REGULATOR BETI"/>
    <property type="match status" value="1"/>
</dbReference>
<reference evidence="7" key="1">
    <citation type="journal article" date="2019" name="Int. J. Syst. Evol. Microbiol.">
        <title>The Global Catalogue of Microorganisms (GCM) 10K type strain sequencing project: providing services to taxonomists for standard genome sequencing and annotation.</title>
        <authorList>
            <consortium name="The Broad Institute Genomics Platform"/>
            <consortium name="The Broad Institute Genome Sequencing Center for Infectious Disease"/>
            <person name="Wu L."/>
            <person name="Ma J."/>
        </authorList>
    </citation>
    <scope>NUCLEOTIDE SEQUENCE [LARGE SCALE GENOMIC DNA]</scope>
    <source>
        <strain evidence="7">KCTC 12848</strain>
    </source>
</reference>
<comment type="caution">
    <text evidence="6">The sequence shown here is derived from an EMBL/GenBank/DDBJ whole genome shotgun (WGS) entry which is preliminary data.</text>
</comment>
<evidence type="ECO:0000313" key="7">
    <source>
        <dbReference type="Proteomes" id="UP001595833"/>
    </source>
</evidence>
<accession>A0ABV9XQD3</accession>
<dbReference type="PROSITE" id="PS50977">
    <property type="entry name" value="HTH_TETR_2"/>
    <property type="match status" value="1"/>
</dbReference>